<dbReference type="OrthoDB" id="117810at2"/>
<keyword evidence="2" id="KW-0472">Membrane</keyword>
<evidence type="ECO:0000256" key="1">
    <source>
        <dbReference type="ARBA" id="ARBA00008812"/>
    </source>
</evidence>
<accession>A0A0G3GRD2</accession>
<dbReference type="InterPro" id="IPR007372">
    <property type="entry name" value="Lipid/polyisoprenoid-bd_YceI"/>
</dbReference>
<dbReference type="RefSeq" id="WP_047240190.1">
    <property type="nucleotide sequence ID" value="NZ_CP011541.1"/>
</dbReference>
<dbReference type="KEGG" id="cei:CEPID_06250"/>
<feature type="transmembrane region" description="Helical" evidence="2">
    <location>
        <begin position="9"/>
        <end position="30"/>
    </location>
</feature>
<dbReference type="EMBL" id="CP011541">
    <property type="protein sequence ID" value="AKK03110.1"/>
    <property type="molecule type" value="Genomic_DNA"/>
</dbReference>
<dbReference type="AlphaFoldDB" id="A0A0G3GRD2"/>
<dbReference type="PANTHER" id="PTHR34406:SF1">
    <property type="entry name" value="PROTEIN YCEI"/>
    <property type="match status" value="1"/>
</dbReference>
<sequence length="232" mass="24639">MQKTPNKALIIGAIIAIVAIALVSVAPVAYKAYMTPGVKTNGIATENAKKASTDINGQWHVIKAVPGNPTSVGYTFHEILPGERRETSGSTKNVEGTINVQNTKLTGANISVDMTAITTDREKRDINVRSKLLHTDKFPTATFTLADGANVDLAELPDNATTGRVSVPGILTIHGVAKPATADMEILRTGDQIVAAATIPINRLDYGVETPEFVAAKIDTEGEINIRLALEK</sequence>
<dbReference type="InterPro" id="IPR036761">
    <property type="entry name" value="TTHA0802/YceI-like_sf"/>
</dbReference>
<comment type="similarity">
    <text evidence="1">Belongs to the UPF0312 family.</text>
</comment>
<keyword evidence="2" id="KW-1133">Transmembrane helix</keyword>
<organism evidence="4 5">
    <name type="scientific">Corynebacterium epidermidicanis</name>
    <dbReference type="NCBI Taxonomy" id="1050174"/>
    <lineage>
        <taxon>Bacteria</taxon>
        <taxon>Bacillati</taxon>
        <taxon>Actinomycetota</taxon>
        <taxon>Actinomycetes</taxon>
        <taxon>Mycobacteriales</taxon>
        <taxon>Corynebacteriaceae</taxon>
        <taxon>Corynebacterium</taxon>
    </lineage>
</organism>
<gene>
    <name evidence="4" type="ORF">CEPID_06250</name>
</gene>
<feature type="domain" description="Lipid/polyisoprenoid-binding YceI-like" evidence="3">
    <location>
        <begin position="58"/>
        <end position="231"/>
    </location>
</feature>
<dbReference type="SUPFAM" id="SSF101874">
    <property type="entry name" value="YceI-like"/>
    <property type="match status" value="1"/>
</dbReference>
<proteinExistence type="inferred from homology"/>
<keyword evidence="2" id="KW-0812">Transmembrane</keyword>
<dbReference type="Pfam" id="PF04264">
    <property type="entry name" value="YceI"/>
    <property type="match status" value="1"/>
</dbReference>
<evidence type="ECO:0000256" key="2">
    <source>
        <dbReference type="SAM" id="Phobius"/>
    </source>
</evidence>
<name>A0A0G3GRD2_9CORY</name>
<protein>
    <recommendedName>
        <fullName evidence="3">Lipid/polyisoprenoid-binding YceI-like domain-containing protein</fullName>
    </recommendedName>
</protein>
<dbReference type="SMART" id="SM00867">
    <property type="entry name" value="YceI"/>
    <property type="match status" value="1"/>
</dbReference>
<dbReference type="PATRIC" id="fig|1050174.4.peg.1263"/>
<dbReference type="Proteomes" id="UP000035368">
    <property type="component" value="Chromosome"/>
</dbReference>
<evidence type="ECO:0000259" key="3">
    <source>
        <dbReference type="SMART" id="SM00867"/>
    </source>
</evidence>
<evidence type="ECO:0000313" key="4">
    <source>
        <dbReference type="EMBL" id="AKK03110.1"/>
    </source>
</evidence>
<evidence type="ECO:0000313" key="5">
    <source>
        <dbReference type="Proteomes" id="UP000035368"/>
    </source>
</evidence>
<keyword evidence="5" id="KW-1185">Reference proteome</keyword>
<dbReference type="Gene3D" id="2.40.128.110">
    <property type="entry name" value="Lipid/polyisoprenoid-binding, YceI-like"/>
    <property type="match status" value="1"/>
</dbReference>
<dbReference type="PANTHER" id="PTHR34406">
    <property type="entry name" value="PROTEIN YCEI"/>
    <property type="match status" value="1"/>
</dbReference>
<reference evidence="4 5" key="1">
    <citation type="submission" date="2015-05" db="EMBL/GenBank/DDBJ databases">
        <title>Complete genome sequence of Corynebacterium epidermidicanis DSM 45586, isolated from the skin of a dog suffering from pruritus.</title>
        <authorList>
            <person name="Ruckert C."/>
            <person name="Albersmeier A."/>
            <person name="Winkler A."/>
            <person name="Tauch A."/>
        </authorList>
    </citation>
    <scope>NUCLEOTIDE SEQUENCE [LARGE SCALE GENOMIC DNA]</scope>
    <source>
        <strain evidence="4 5">DSM 45586</strain>
    </source>
</reference>
<dbReference type="STRING" id="1050174.CEPID_06250"/>